<evidence type="ECO:0000256" key="5">
    <source>
        <dbReference type="SAM" id="MobiDB-lite"/>
    </source>
</evidence>
<dbReference type="PANTHER" id="PTHR31279">
    <property type="entry name" value="PROTEIN EXORDIUM-LIKE 5"/>
    <property type="match status" value="1"/>
</dbReference>
<keyword evidence="3 6" id="KW-0732">Signal</keyword>
<feature type="compositionally biased region" description="Polar residues" evidence="5">
    <location>
        <begin position="53"/>
        <end position="71"/>
    </location>
</feature>
<keyword evidence="8" id="KW-1185">Reference proteome</keyword>
<evidence type="ECO:0000313" key="8">
    <source>
        <dbReference type="Proteomes" id="UP000789572"/>
    </source>
</evidence>
<keyword evidence="2" id="KW-0964">Secreted</keyword>
<dbReference type="Proteomes" id="UP000789572">
    <property type="component" value="Unassembled WGS sequence"/>
</dbReference>
<dbReference type="GO" id="GO:0005576">
    <property type="term" value="C:extracellular region"/>
    <property type="evidence" value="ECO:0007669"/>
    <property type="project" value="UniProtKB-SubCell"/>
</dbReference>
<sequence>MFAPLLSRFLLFYSLIILSTLLQTFASPVPGAPIAVRGPRTIKITKPFTVESTDPGQNVVSIQSDDGTPSLNGPPRDQKIKNHGGRVLTNDVNVYYIYYGSWQRNDQKILEYLMNNIDTTSYYKIVTSYYDRSRNPVNGNLNLAGTYADDYSVGKNITDDTMLNVVANAIQKANWPLDQTAVYYILGSADVNHTSGFCSDFCGFHTYDTIRGKTIKYAFVGTPTNCLDGCAPLQSGGVSPNNNPAIDGMASVIMHELVETVTDGEYNAWYDDADYEAADKCVWNYGGSEFIKSASNGGLYNVVVGSKKFLLQELWHTQKNCTLSG</sequence>
<dbReference type="InterPro" id="IPR006766">
    <property type="entry name" value="EXORDIUM-like"/>
</dbReference>
<dbReference type="EMBL" id="CAJVPJ010000263">
    <property type="protein sequence ID" value="CAG8503513.1"/>
    <property type="molecule type" value="Genomic_DNA"/>
</dbReference>
<evidence type="ECO:0000256" key="6">
    <source>
        <dbReference type="SAM" id="SignalP"/>
    </source>
</evidence>
<name>A0A9N8ZQK3_9GLOM</name>
<feature type="signal peptide" evidence="6">
    <location>
        <begin position="1"/>
        <end position="26"/>
    </location>
</feature>
<comment type="caution">
    <text evidence="7">The sequence shown here is derived from an EMBL/GenBank/DDBJ whole genome shotgun (WGS) entry which is preliminary data.</text>
</comment>
<evidence type="ECO:0000256" key="3">
    <source>
        <dbReference type="ARBA" id="ARBA00022729"/>
    </source>
</evidence>
<organism evidence="7 8">
    <name type="scientific">Paraglomus occultum</name>
    <dbReference type="NCBI Taxonomy" id="144539"/>
    <lineage>
        <taxon>Eukaryota</taxon>
        <taxon>Fungi</taxon>
        <taxon>Fungi incertae sedis</taxon>
        <taxon>Mucoromycota</taxon>
        <taxon>Glomeromycotina</taxon>
        <taxon>Glomeromycetes</taxon>
        <taxon>Paraglomerales</taxon>
        <taxon>Paraglomeraceae</taxon>
        <taxon>Paraglomus</taxon>
    </lineage>
</organism>
<dbReference type="PANTHER" id="PTHR31279:SF58">
    <property type="entry name" value="PROTEIN EXORDIUM-LIKE 2"/>
    <property type="match status" value="1"/>
</dbReference>
<accession>A0A9N8ZQK3</accession>
<feature type="region of interest" description="Disordered" evidence="5">
    <location>
        <begin position="53"/>
        <end position="83"/>
    </location>
</feature>
<protein>
    <submittedName>
        <fullName evidence="7">7927_t:CDS:1</fullName>
    </submittedName>
</protein>
<evidence type="ECO:0000256" key="2">
    <source>
        <dbReference type="ARBA" id="ARBA00022525"/>
    </source>
</evidence>
<evidence type="ECO:0000256" key="1">
    <source>
        <dbReference type="ARBA" id="ARBA00004613"/>
    </source>
</evidence>
<dbReference type="AlphaFoldDB" id="A0A9N8ZQK3"/>
<comment type="subcellular location">
    <subcellularLocation>
        <location evidence="1">Secreted</location>
    </subcellularLocation>
</comment>
<reference evidence="7" key="1">
    <citation type="submission" date="2021-06" db="EMBL/GenBank/DDBJ databases">
        <authorList>
            <person name="Kallberg Y."/>
            <person name="Tangrot J."/>
            <person name="Rosling A."/>
        </authorList>
    </citation>
    <scope>NUCLEOTIDE SEQUENCE</scope>
    <source>
        <strain evidence="7">IA702</strain>
    </source>
</reference>
<gene>
    <name evidence="7" type="ORF">POCULU_LOCUS2698</name>
</gene>
<dbReference type="OrthoDB" id="2016249at2759"/>
<dbReference type="Pfam" id="PF04674">
    <property type="entry name" value="Phi_1"/>
    <property type="match status" value="1"/>
</dbReference>
<feature type="chain" id="PRO_5040259930" evidence="6">
    <location>
        <begin position="27"/>
        <end position="325"/>
    </location>
</feature>
<evidence type="ECO:0000313" key="7">
    <source>
        <dbReference type="EMBL" id="CAG8503513.1"/>
    </source>
</evidence>
<evidence type="ECO:0000256" key="4">
    <source>
        <dbReference type="ARBA" id="ARBA00023591"/>
    </source>
</evidence>
<comment type="similarity">
    <text evidence="4">Belongs to the EXORDIUM family.</text>
</comment>
<proteinExistence type="inferred from homology"/>